<proteinExistence type="predicted"/>
<name>A0A9Q3BRL6_9BASI</name>
<organism evidence="1 2">
    <name type="scientific">Austropuccinia psidii MF-1</name>
    <dbReference type="NCBI Taxonomy" id="1389203"/>
    <lineage>
        <taxon>Eukaryota</taxon>
        <taxon>Fungi</taxon>
        <taxon>Dikarya</taxon>
        <taxon>Basidiomycota</taxon>
        <taxon>Pucciniomycotina</taxon>
        <taxon>Pucciniomycetes</taxon>
        <taxon>Pucciniales</taxon>
        <taxon>Sphaerophragmiaceae</taxon>
        <taxon>Austropuccinia</taxon>
    </lineage>
</organism>
<dbReference type="AlphaFoldDB" id="A0A9Q3BRL6"/>
<dbReference type="EMBL" id="AVOT02002333">
    <property type="protein sequence ID" value="MBW0470013.1"/>
    <property type="molecule type" value="Genomic_DNA"/>
</dbReference>
<accession>A0A9Q3BRL6</accession>
<sequence length="110" mass="12824">MKSVHYSTGQTPAMLRKGWTPRLPADTLRKDFLKIHPTASSFNIMLYKVKHHEKQRINDYFEYSKQNSNEVPDLKVGDLVLVSTLNFPNIKGLRKLKYSYLETFVIVSLH</sequence>
<comment type="caution">
    <text evidence="1">The sequence shown here is derived from an EMBL/GenBank/DDBJ whole genome shotgun (WGS) entry which is preliminary data.</text>
</comment>
<dbReference type="Proteomes" id="UP000765509">
    <property type="component" value="Unassembled WGS sequence"/>
</dbReference>
<evidence type="ECO:0000313" key="2">
    <source>
        <dbReference type="Proteomes" id="UP000765509"/>
    </source>
</evidence>
<keyword evidence="2" id="KW-1185">Reference proteome</keyword>
<evidence type="ECO:0000313" key="1">
    <source>
        <dbReference type="EMBL" id="MBW0470013.1"/>
    </source>
</evidence>
<reference evidence="1" key="1">
    <citation type="submission" date="2021-03" db="EMBL/GenBank/DDBJ databases">
        <title>Draft genome sequence of rust myrtle Austropuccinia psidii MF-1, a brazilian biotype.</title>
        <authorList>
            <person name="Quecine M.C."/>
            <person name="Pachon D.M.R."/>
            <person name="Bonatelli M.L."/>
            <person name="Correr F.H."/>
            <person name="Franceschini L.M."/>
            <person name="Leite T.F."/>
            <person name="Margarido G.R.A."/>
            <person name="Almeida C.A."/>
            <person name="Ferrarezi J.A."/>
            <person name="Labate C.A."/>
        </authorList>
    </citation>
    <scope>NUCLEOTIDE SEQUENCE</scope>
    <source>
        <strain evidence="1">MF-1</strain>
    </source>
</reference>
<protein>
    <submittedName>
        <fullName evidence="1">Uncharacterized protein</fullName>
    </submittedName>
</protein>
<gene>
    <name evidence="1" type="ORF">O181_009728</name>
</gene>